<proteinExistence type="predicted"/>
<dbReference type="STRING" id="1009370.ALO_15182"/>
<reference evidence="1 2" key="1">
    <citation type="journal article" date="2011" name="EMBO J.">
        <title>Structural diversity of bacterial flagellar motors.</title>
        <authorList>
            <person name="Chen S."/>
            <person name="Beeby M."/>
            <person name="Murphy G.E."/>
            <person name="Leadbetter J.R."/>
            <person name="Hendrixson D.R."/>
            <person name="Briegel A."/>
            <person name="Li Z."/>
            <person name="Shi J."/>
            <person name="Tocheva E.I."/>
            <person name="Muller A."/>
            <person name="Dobro M.J."/>
            <person name="Jensen G.J."/>
        </authorList>
    </citation>
    <scope>NUCLEOTIDE SEQUENCE [LARGE SCALE GENOMIC DNA]</scope>
    <source>
        <strain evidence="1 2">DSM 6540</strain>
    </source>
</reference>
<evidence type="ECO:0000313" key="1">
    <source>
        <dbReference type="EMBL" id="EGO63003.1"/>
    </source>
</evidence>
<dbReference type="AlphaFoldDB" id="F7NLR2"/>
<accession>F7NLR2</accession>
<name>F7NLR2_9FIRM</name>
<dbReference type="Proteomes" id="UP000003240">
    <property type="component" value="Unassembled WGS sequence"/>
</dbReference>
<evidence type="ECO:0000313" key="2">
    <source>
        <dbReference type="Proteomes" id="UP000003240"/>
    </source>
</evidence>
<dbReference type="InterPro" id="IPR019271">
    <property type="entry name" value="DUF2284_metal-binding"/>
</dbReference>
<dbReference type="eggNOG" id="COG5423">
    <property type="taxonomic scope" value="Bacteria"/>
</dbReference>
<organism evidence="1 2">
    <name type="scientific">Acetonema longum DSM 6540</name>
    <dbReference type="NCBI Taxonomy" id="1009370"/>
    <lineage>
        <taxon>Bacteria</taxon>
        <taxon>Bacillati</taxon>
        <taxon>Bacillota</taxon>
        <taxon>Negativicutes</taxon>
        <taxon>Acetonemataceae</taxon>
        <taxon>Acetonema</taxon>
    </lineage>
</organism>
<comment type="caution">
    <text evidence="1">The sequence shown here is derived from an EMBL/GenBank/DDBJ whole genome shotgun (WGS) entry which is preliminary data.</text>
</comment>
<gene>
    <name evidence="1" type="ORF">ALO_15182</name>
</gene>
<sequence length="216" mass="24488">MLIFLNYPNLTKIKYGITILIKLIFVQRWNAVMAINYDALIQDALDLKADYAAIAQVSQIRFVEDFRKACEQNTCGKYNTNWVCPPAVGDFAELKSRACRYKEGMLFQTVHQLARTFDWRGMVAAGKAHEGVFRDILAMVKGKHKLEDILPLKAGACEICPRCSYLDREPCRFPDQALASVESYGIDVMHLEKACGIPYYNGKNTLSYVGLILFNL</sequence>
<evidence type="ECO:0008006" key="3">
    <source>
        <dbReference type="Google" id="ProtNLM"/>
    </source>
</evidence>
<protein>
    <recommendedName>
        <fullName evidence="3">Metal-binding protein</fullName>
    </recommendedName>
</protein>
<dbReference type="Pfam" id="PF10050">
    <property type="entry name" value="DUF2284"/>
    <property type="match status" value="1"/>
</dbReference>
<keyword evidence="2" id="KW-1185">Reference proteome</keyword>
<dbReference type="EMBL" id="AFGF01000144">
    <property type="protein sequence ID" value="EGO63003.1"/>
    <property type="molecule type" value="Genomic_DNA"/>
</dbReference>